<organism evidence="1 2">
    <name type="scientific">Caerostris extrusa</name>
    <name type="common">Bark spider</name>
    <name type="synonym">Caerostris bankana</name>
    <dbReference type="NCBI Taxonomy" id="172846"/>
    <lineage>
        <taxon>Eukaryota</taxon>
        <taxon>Metazoa</taxon>
        <taxon>Ecdysozoa</taxon>
        <taxon>Arthropoda</taxon>
        <taxon>Chelicerata</taxon>
        <taxon>Arachnida</taxon>
        <taxon>Araneae</taxon>
        <taxon>Araneomorphae</taxon>
        <taxon>Entelegynae</taxon>
        <taxon>Araneoidea</taxon>
        <taxon>Araneidae</taxon>
        <taxon>Caerostris</taxon>
    </lineage>
</organism>
<comment type="caution">
    <text evidence="1">The sequence shown here is derived from an EMBL/GenBank/DDBJ whole genome shotgun (WGS) entry which is preliminary data.</text>
</comment>
<dbReference type="Proteomes" id="UP001054945">
    <property type="component" value="Unassembled WGS sequence"/>
</dbReference>
<sequence>MCRTSSKRINLMIASSVLCPYEGESIVSLVPSILVLLGRPDTFQKVGRVRRHPIQNVSALKKLSSTHWKGFRFHYRKEEKKKCQSLLKKGE</sequence>
<name>A0AAV4T5C8_CAEEX</name>
<proteinExistence type="predicted"/>
<reference evidence="1 2" key="1">
    <citation type="submission" date="2021-06" db="EMBL/GenBank/DDBJ databases">
        <title>Caerostris extrusa draft genome.</title>
        <authorList>
            <person name="Kono N."/>
            <person name="Arakawa K."/>
        </authorList>
    </citation>
    <scope>NUCLEOTIDE SEQUENCE [LARGE SCALE GENOMIC DNA]</scope>
</reference>
<gene>
    <name evidence="1" type="ORF">CEXT_684191</name>
</gene>
<dbReference type="EMBL" id="BPLR01010705">
    <property type="protein sequence ID" value="GIY41320.1"/>
    <property type="molecule type" value="Genomic_DNA"/>
</dbReference>
<protein>
    <submittedName>
        <fullName evidence="1">Uncharacterized protein</fullName>
    </submittedName>
</protein>
<dbReference type="AlphaFoldDB" id="A0AAV4T5C8"/>
<evidence type="ECO:0000313" key="1">
    <source>
        <dbReference type="EMBL" id="GIY41320.1"/>
    </source>
</evidence>
<accession>A0AAV4T5C8</accession>
<evidence type="ECO:0000313" key="2">
    <source>
        <dbReference type="Proteomes" id="UP001054945"/>
    </source>
</evidence>
<keyword evidence="2" id="KW-1185">Reference proteome</keyword>